<dbReference type="CDD" id="cd09274">
    <property type="entry name" value="RNase_HI_RT_Ty3"/>
    <property type="match status" value="1"/>
</dbReference>
<evidence type="ECO:0000256" key="1">
    <source>
        <dbReference type="ARBA" id="ARBA00012493"/>
    </source>
</evidence>
<dbReference type="PANTHER" id="PTHR37984">
    <property type="entry name" value="PROTEIN CBG26694"/>
    <property type="match status" value="1"/>
</dbReference>
<evidence type="ECO:0000256" key="6">
    <source>
        <dbReference type="ARBA" id="ARBA00022801"/>
    </source>
</evidence>
<feature type="compositionally biased region" description="Basic and acidic residues" evidence="8">
    <location>
        <begin position="11"/>
        <end position="20"/>
    </location>
</feature>
<keyword evidence="7 10" id="KW-0695">RNA-directed DNA polymerase</keyword>
<dbReference type="Pfam" id="PF17921">
    <property type="entry name" value="Integrase_H2C2"/>
    <property type="match status" value="1"/>
</dbReference>
<dbReference type="CDD" id="cd00303">
    <property type="entry name" value="retropepsin_like"/>
    <property type="match status" value="1"/>
</dbReference>
<feature type="region of interest" description="Disordered" evidence="8">
    <location>
        <begin position="1"/>
        <end position="20"/>
    </location>
</feature>
<dbReference type="InterPro" id="IPR001584">
    <property type="entry name" value="Integrase_cat-core"/>
</dbReference>
<evidence type="ECO:0000256" key="3">
    <source>
        <dbReference type="ARBA" id="ARBA00022695"/>
    </source>
</evidence>
<proteinExistence type="predicted"/>
<evidence type="ECO:0000256" key="4">
    <source>
        <dbReference type="ARBA" id="ARBA00022722"/>
    </source>
</evidence>
<dbReference type="PROSITE" id="PS00141">
    <property type="entry name" value="ASP_PROTEASE"/>
    <property type="match status" value="1"/>
</dbReference>
<dbReference type="SUPFAM" id="SSF53098">
    <property type="entry name" value="Ribonuclease H-like"/>
    <property type="match status" value="1"/>
</dbReference>
<evidence type="ECO:0000313" key="11">
    <source>
        <dbReference type="Proteomes" id="UP001151760"/>
    </source>
</evidence>
<dbReference type="InterPro" id="IPR050951">
    <property type="entry name" value="Retrovirus_Pol_polyprotein"/>
</dbReference>
<reference evidence="10" key="2">
    <citation type="submission" date="2022-01" db="EMBL/GenBank/DDBJ databases">
        <authorList>
            <person name="Yamashiro T."/>
            <person name="Shiraishi A."/>
            <person name="Satake H."/>
            <person name="Nakayama K."/>
        </authorList>
    </citation>
    <scope>NUCLEOTIDE SEQUENCE</scope>
</reference>
<dbReference type="Gene3D" id="1.10.340.70">
    <property type="match status" value="1"/>
</dbReference>
<dbReference type="InterPro" id="IPR036397">
    <property type="entry name" value="RNaseH_sf"/>
</dbReference>
<dbReference type="InterPro" id="IPR041373">
    <property type="entry name" value="RT_RNaseH"/>
</dbReference>
<dbReference type="GO" id="GO:0003964">
    <property type="term" value="F:RNA-directed DNA polymerase activity"/>
    <property type="evidence" value="ECO:0007669"/>
    <property type="project" value="UniProtKB-KW"/>
</dbReference>
<dbReference type="Gene3D" id="2.40.70.10">
    <property type="entry name" value="Acid Proteases"/>
    <property type="match status" value="1"/>
</dbReference>
<organism evidence="10 11">
    <name type="scientific">Tanacetum coccineum</name>
    <dbReference type="NCBI Taxonomy" id="301880"/>
    <lineage>
        <taxon>Eukaryota</taxon>
        <taxon>Viridiplantae</taxon>
        <taxon>Streptophyta</taxon>
        <taxon>Embryophyta</taxon>
        <taxon>Tracheophyta</taxon>
        <taxon>Spermatophyta</taxon>
        <taxon>Magnoliopsida</taxon>
        <taxon>eudicotyledons</taxon>
        <taxon>Gunneridae</taxon>
        <taxon>Pentapetalae</taxon>
        <taxon>asterids</taxon>
        <taxon>campanulids</taxon>
        <taxon>Asterales</taxon>
        <taxon>Asteraceae</taxon>
        <taxon>Asteroideae</taxon>
        <taxon>Anthemideae</taxon>
        <taxon>Anthemidinae</taxon>
        <taxon>Tanacetum</taxon>
    </lineage>
</organism>
<sequence length="973" mass="110489">MVTKQQTFKRRNVDKGLQHGDRRKEAVWGILAQVQQVPSPPQWPVQPIGYHKTNKIGTLLAIAEILESTNVLTLPKGIGANPKEMGCFGVGAQDTSERLNPDANVVTGTFLLNNHYASILFDTGADRSFISTAFSSLINIAPTSLENCYDVELADGKLVKIDTIIRGCTLNFLDHPFNIDLMPVGNWVSFDVIIGMDWLRSFTLSNGRESRLAVISCSKAQEYMAKGCQVFLAQISAKKEEDKSERKQIEDVPIVRDFPEVFPEDLPGLPPARPVEFQIDLIPGAAPVARAPYRLAPSEMKELSEQLQELSDKGFIRPSSSPWGAPVLFVKKKDGSFRMCIDYRELNKLTVKNRYPLPRIDDLFDQLQGSSIYSKIDLRSGYHQLRVREQDIPKTAFRTRYGHYEFQVMPFGLTNAPAESCTQSFQNVNFGFEVYFLDMSLIVVAIHCGTRPDRVYKDWASPKDTNVIRQFLGLAGYYRRFIEGFSKIAKSMTKLTQKGIKFDWGENEENAFQLIKQKLCSAPILTLPEGSEDFVVYCDASHKGLGAVLMQREKVIAYASRQLKVHEKNYTTHDLELVQFVFALKIWRHYLYGTRCTVFTDHKSLQHILDQKELNMRQRRWLELITTGDIRYHPGKANVVADALSRKERIEPLRVRALVMTIGLDLPKRILEAQIEAQKPENIVNEDVGGMIRRDIPKERLEPRADGTLCLHSRSWVPGYGDLRSVIMHESHKSKYSIHPGSEKMYQDVKKLFWWPNMKADIATYVSKCLTCARVKAKHQRPSGSASTTRNTRVEVIVDRLTKSAHFLPIRENDPLDKLVRLYLNMIVARHGIPASIICDRDGRFTSNFWRSFQKALGTDISKSIFWGAVSSRKTVSRRGTIQTLEDMLRACVIDFGKGWVKHLPLAEFSYNNSYHASIKAAPYEALNNGKDRPDQAKDASAKIRQRATLIRANADGIQVGDRICSRSTFERE</sequence>
<evidence type="ECO:0000313" key="10">
    <source>
        <dbReference type="EMBL" id="GJT28287.1"/>
    </source>
</evidence>
<keyword evidence="5" id="KW-0255">Endonuclease</keyword>
<evidence type="ECO:0000259" key="9">
    <source>
        <dbReference type="PROSITE" id="PS50994"/>
    </source>
</evidence>
<dbReference type="InterPro" id="IPR043502">
    <property type="entry name" value="DNA/RNA_pol_sf"/>
</dbReference>
<dbReference type="PROSITE" id="PS50994">
    <property type="entry name" value="INTEGRASE"/>
    <property type="match status" value="1"/>
</dbReference>
<dbReference type="InterPro" id="IPR012337">
    <property type="entry name" value="RNaseH-like_sf"/>
</dbReference>
<protein>
    <recommendedName>
        <fullName evidence="1">RNA-directed DNA polymerase</fullName>
        <ecNumber evidence="1">2.7.7.49</ecNumber>
    </recommendedName>
</protein>
<reference evidence="10" key="1">
    <citation type="journal article" date="2022" name="Int. J. Mol. Sci.">
        <title>Draft Genome of Tanacetum Coccineum: Genomic Comparison of Closely Related Tanacetum-Family Plants.</title>
        <authorList>
            <person name="Yamashiro T."/>
            <person name="Shiraishi A."/>
            <person name="Nakayama K."/>
            <person name="Satake H."/>
        </authorList>
    </citation>
    <scope>NUCLEOTIDE SEQUENCE</scope>
</reference>
<gene>
    <name evidence="10" type="ORF">Tco_0908562</name>
</gene>
<keyword evidence="4" id="KW-0540">Nuclease</keyword>
<name>A0ABQ5CPF8_9ASTR</name>
<dbReference type="SUPFAM" id="SSF56672">
    <property type="entry name" value="DNA/RNA polymerases"/>
    <property type="match status" value="1"/>
</dbReference>
<dbReference type="InterPro" id="IPR000477">
    <property type="entry name" value="RT_dom"/>
</dbReference>
<dbReference type="Pfam" id="PF17917">
    <property type="entry name" value="RT_RNaseH"/>
    <property type="match status" value="1"/>
</dbReference>
<dbReference type="Pfam" id="PF00078">
    <property type="entry name" value="RVT_1"/>
    <property type="match status" value="1"/>
</dbReference>
<dbReference type="SUPFAM" id="SSF50630">
    <property type="entry name" value="Acid proteases"/>
    <property type="match status" value="1"/>
</dbReference>
<evidence type="ECO:0000256" key="5">
    <source>
        <dbReference type="ARBA" id="ARBA00022759"/>
    </source>
</evidence>
<dbReference type="Gene3D" id="3.10.10.10">
    <property type="entry name" value="HIV Type 1 Reverse Transcriptase, subunit A, domain 1"/>
    <property type="match status" value="1"/>
</dbReference>
<accession>A0ABQ5CPF8</accession>
<dbReference type="Gene3D" id="3.30.420.10">
    <property type="entry name" value="Ribonuclease H-like superfamily/Ribonuclease H"/>
    <property type="match status" value="1"/>
</dbReference>
<dbReference type="InterPro" id="IPR043128">
    <property type="entry name" value="Rev_trsase/Diguanyl_cyclase"/>
</dbReference>
<feature type="domain" description="Integrase catalytic" evidence="9">
    <location>
        <begin position="736"/>
        <end position="931"/>
    </location>
</feature>
<keyword evidence="11" id="KW-1185">Reference proteome</keyword>
<dbReference type="EC" id="2.7.7.49" evidence="1"/>
<dbReference type="Gene3D" id="3.30.70.270">
    <property type="match status" value="2"/>
</dbReference>
<dbReference type="Pfam" id="PF08284">
    <property type="entry name" value="RVP_2"/>
    <property type="match status" value="1"/>
</dbReference>
<comment type="caution">
    <text evidence="10">The sequence shown here is derived from an EMBL/GenBank/DDBJ whole genome shotgun (WGS) entry which is preliminary data.</text>
</comment>
<dbReference type="EMBL" id="BQNB010014447">
    <property type="protein sequence ID" value="GJT28287.1"/>
    <property type="molecule type" value="Genomic_DNA"/>
</dbReference>
<dbReference type="PANTHER" id="PTHR37984:SF5">
    <property type="entry name" value="PROTEIN NYNRIN-LIKE"/>
    <property type="match status" value="1"/>
</dbReference>
<dbReference type="InterPro" id="IPR021109">
    <property type="entry name" value="Peptidase_aspartic_dom_sf"/>
</dbReference>
<keyword evidence="6" id="KW-0378">Hydrolase</keyword>
<dbReference type="InterPro" id="IPR041588">
    <property type="entry name" value="Integrase_H2C2"/>
</dbReference>
<keyword evidence="3" id="KW-0548">Nucleotidyltransferase</keyword>
<dbReference type="CDD" id="cd01647">
    <property type="entry name" value="RT_LTR"/>
    <property type="match status" value="1"/>
</dbReference>
<evidence type="ECO:0000256" key="8">
    <source>
        <dbReference type="SAM" id="MobiDB-lite"/>
    </source>
</evidence>
<keyword evidence="2" id="KW-0808">Transferase</keyword>
<dbReference type="InterPro" id="IPR001969">
    <property type="entry name" value="Aspartic_peptidase_AS"/>
</dbReference>
<dbReference type="Proteomes" id="UP001151760">
    <property type="component" value="Unassembled WGS sequence"/>
</dbReference>
<evidence type="ECO:0000256" key="2">
    <source>
        <dbReference type="ARBA" id="ARBA00022679"/>
    </source>
</evidence>
<evidence type="ECO:0000256" key="7">
    <source>
        <dbReference type="ARBA" id="ARBA00022918"/>
    </source>
</evidence>